<dbReference type="AlphaFoldDB" id="A0AAV5W3T8"/>
<dbReference type="InterPro" id="IPR011600">
    <property type="entry name" value="Pept_C14_caspase"/>
</dbReference>
<comment type="similarity">
    <text evidence="1 5">Belongs to the peptidase C14A family.</text>
</comment>
<comment type="caution">
    <text evidence="8">The sequence shown here is derived from an EMBL/GenBank/DDBJ whole genome shotgun (WGS) entry which is preliminary data.</text>
</comment>
<name>A0AAV5W3T8_9BILA</name>
<dbReference type="InterPro" id="IPR002398">
    <property type="entry name" value="Pept_C14"/>
</dbReference>
<feature type="non-terminal residue" evidence="8">
    <location>
        <position position="1"/>
    </location>
</feature>
<dbReference type="GO" id="GO:0006915">
    <property type="term" value="P:apoptotic process"/>
    <property type="evidence" value="ECO:0007669"/>
    <property type="project" value="UniProtKB-KW"/>
</dbReference>
<dbReference type="Pfam" id="PF00656">
    <property type="entry name" value="Peptidase_C14"/>
    <property type="match status" value="1"/>
</dbReference>
<reference evidence="8" key="1">
    <citation type="submission" date="2023-10" db="EMBL/GenBank/DDBJ databases">
        <title>Genome assembly of Pristionchus species.</title>
        <authorList>
            <person name="Yoshida K."/>
            <person name="Sommer R.J."/>
        </authorList>
    </citation>
    <scope>NUCLEOTIDE SEQUENCE</scope>
    <source>
        <strain evidence="8">RS5133</strain>
    </source>
</reference>
<evidence type="ECO:0000259" key="6">
    <source>
        <dbReference type="PROSITE" id="PS50207"/>
    </source>
</evidence>
<dbReference type="EMBL" id="BTSY01000004">
    <property type="protein sequence ID" value="GMT25416.1"/>
    <property type="molecule type" value="Genomic_DNA"/>
</dbReference>
<keyword evidence="4" id="KW-0378">Hydrolase</keyword>
<dbReference type="Proteomes" id="UP001432322">
    <property type="component" value="Unassembled WGS sequence"/>
</dbReference>
<dbReference type="InterPro" id="IPR016129">
    <property type="entry name" value="Caspase_his_AS"/>
</dbReference>
<evidence type="ECO:0000256" key="5">
    <source>
        <dbReference type="RuleBase" id="RU003971"/>
    </source>
</evidence>
<accession>A0AAV5W3T8</accession>
<dbReference type="PANTHER" id="PTHR47901">
    <property type="entry name" value="CASPASE RECRUITMENT DOMAIN-CONTAINING PROTEIN 18"/>
    <property type="match status" value="1"/>
</dbReference>
<evidence type="ECO:0000256" key="2">
    <source>
        <dbReference type="ARBA" id="ARBA00022670"/>
    </source>
</evidence>
<evidence type="ECO:0000256" key="4">
    <source>
        <dbReference type="ARBA" id="ARBA00022801"/>
    </source>
</evidence>
<dbReference type="PRINTS" id="PR00376">
    <property type="entry name" value="IL1BCENZYME"/>
</dbReference>
<evidence type="ECO:0000313" key="8">
    <source>
        <dbReference type="EMBL" id="GMT25416.1"/>
    </source>
</evidence>
<evidence type="ECO:0000256" key="3">
    <source>
        <dbReference type="ARBA" id="ARBA00022703"/>
    </source>
</evidence>
<gene>
    <name evidence="8" type="ORF">PFISCL1PPCAC_16713</name>
</gene>
<dbReference type="PROSITE" id="PS50208">
    <property type="entry name" value="CASPASE_P20"/>
    <property type="match status" value="1"/>
</dbReference>
<dbReference type="SUPFAM" id="SSF52129">
    <property type="entry name" value="Caspase-like"/>
    <property type="match status" value="1"/>
</dbReference>
<sequence length="272" mass="31069">QDGLSQLFYEMGFDVQARENLTGQAMLDVVANFAASDEHKNTSSAFVFILSHGNSGTLEGVDGEFVNKHDVERKFEAHIAPALAKKPKVIVYQSCRGGQSDPGKYCDSSRVEEDLPLQDVSPEQRIPTCSGMLVAYSTADFHLSKRSRTGTRYIQQFIKTTRQYAHKEDILSILTRLRSSVWQECTTLANGKRDLHMQAPEFTSRLDKIFYFFPPDSFLPNYKNTNTERVTLEHSDVIVPFQDMLNTMIRNSEPHLKFPRHIFDECIYDNEN</sequence>
<keyword evidence="3" id="KW-0053">Apoptosis</keyword>
<evidence type="ECO:0000313" key="9">
    <source>
        <dbReference type="Proteomes" id="UP001432322"/>
    </source>
</evidence>
<dbReference type="SMART" id="SM00115">
    <property type="entry name" value="CASc"/>
    <property type="match status" value="1"/>
</dbReference>
<feature type="domain" description="Caspase family p20" evidence="7">
    <location>
        <begin position="1"/>
        <end position="99"/>
    </location>
</feature>
<dbReference type="PROSITE" id="PS50207">
    <property type="entry name" value="CASPASE_P10"/>
    <property type="match status" value="1"/>
</dbReference>
<evidence type="ECO:0000256" key="1">
    <source>
        <dbReference type="ARBA" id="ARBA00010134"/>
    </source>
</evidence>
<dbReference type="InterPro" id="IPR001309">
    <property type="entry name" value="Pept_C14_p20"/>
</dbReference>
<protein>
    <submittedName>
        <fullName evidence="8">Uncharacterized protein</fullName>
    </submittedName>
</protein>
<keyword evidence="2" id="KW-0645">Protease</keyword>
<dbReference type="InterPro" id="IPR029030">
    <property type="entry name" value="Caspase-like_dom_sf"/>
</dbReference>
<feature type="domain" description="Caspase family p10" evidence="6">
    <location>
        <begin position="122"/>
        <end position="214"/>
    </location>
</feature>
<organism evidence="8 9">
    <name type="scientific">Pristionchus fissidentatus</name>
    <dbReference type="NCBI Taxonomy" id="1538716"/>
    <lineage>
        <taxon>Eukaryota</taxon>
        <taxon>Metazoa</taxon>
        <taxon>Ecdysozoa</taxon>
        <taxon>Nematoda</taxon>
        <taxon>Chromadorea</taxon>
        <taxon>Rhabditida</taxon>
        <taxon>Rhabditina</taxon>
        <taxon>Diplogasteromorpha</taxon>
        <taxon>Diplogasteroidea</taxon>
        <taxon>Neodiplogasteridae</taxon>
        <taxon>Pristionchus</taxon>
    </lineage>
</organism>
<dbReference type="PANTHER" id="PTHR47901:SF8">
    <property type="entry name" value="CASPASE-3"/>
    <property type="match status" value="1"/>
</dbReference>
<dbReference type="PROSITE" id="PS01121">
    <property type="entry name" value="CASPASE_HIS"/>
    <property type="match status" value="1"/>
</dbReference>
<dbReference type="GO" id="GO:0004197">
    <property type="term" value="F:cysteine-type endopeptidase activity"/>
    <property type="evidence" value="ECO:0007669"/>
    <property type="project" value="InterPro"/>
</dbReference>
<proteinExistence type="inferred from homology"/>
<evidence type="ECO:0000259" key="7">
    <source>
        <dbReference type="PROSITE" id="PS50208"/>
    </source>
</evidence>
<dbReference type="Gene3D" id="3.40.50.1460">
    <property type="match status" value="1"/>
</dbReference>
<keyword evidence="9" id="KW-1185">Reference proteome</keyword>
<dbReference type="GO" id="GO:0006508">
    <property type="term" value="P:proteolysis"/>
    <property type="evidence" value="ECO:0007669"/>
    <property type="project" value="UniProtKB-KW"/>
</dbReference>
<dbReference type="InterPro" id="IPR002138">
    <property type="entry name" value="Pept_C14_p10"/>
</dbReference>
<dbReference type="InterPro" id="IPR015917">
    <property type="entry name" value="Pept_C14A"/>
</dbReference>